<gene>
    <name evidence="2" type="ORF">C2845_PM11G05380</name>
</gene>
<organism evidence="2 3">
    <name type="scientific">Panicum miliaceum</name>
    <name type="common">Proso millet</name>
    <name type="synonym">Broomcorn millet</name>
    <dbReference type="NCBI Taxonomy" id="4540"/>
    <lineage>
        <taxon>Eukaryota</taxon>
        <taxon>Viridiplantae</taxon>
        <taxon>Streptophyta</taxon>
        <taxon>Embryophyta</taxon>
        <taxon>Tracheophyta</taxon>
        <taxon>Spermatophyta</taxon>
        <taxon>Magnoliopsida</taxon>
        <taxon>Liliopsida</taxon>
        <taxon>Poales</taxon>
        <taxon>Poaceae</taxon>
        <taxon>PACMAD clade</taxon>
        <taxon>Panicoideae</taxon>
        <taxon>Panicodae</taxon>
        <taxon>Paniceae</taxon>
        <taxon>Panicinae</taxon>
        <taxon>Panicum</taxon>
        <taxon>Panicum sect. Panicum</taxon>
    </lineage>
</organism>
<dbReference type="Proteomes" id="UP000275267">
    <property type="component" value="Unassembled WGS sequence"/>
</dbReference>
<evidence type="ECO:0000256" key="1">
    <source>
        <dbReference type="SAM" id="MobiDB-lite"/>
    </source>
</evidence>
<dbReference type="AlphaFoldDB" id="A0A3L6RQ55"/>
<proteinExistence type="predicted"/>
<feature type="region of interest" description="Disordered" evidence="1">
    <location>
        <begin position="277"/>
        <end position="337"/>
    </location>
</feature>
<feature type="compositionally biased region" description="Basic and acidic residues" evidence="1">
    <location>
        <begin position="319"/>
        <end position="337"/>
    </location>
</feature>
<feature type="compositionally biased region" description="Basic and acidic residues" evidence="1">
    <location>
        <begin position="37"/>
        <end position="46"/>
    </location>
</feature>
<feature type="region of interest" description="Disordered" evidence="1">
    <location>
        <begin position="1"/>
        <end position="48"/>
    </location>
</feature>
<name>A0A3L6RQ55_PANMI</name>
<dbReference type="EMBL" id="PQIB02000007">
    <property type="protein sequence ID" value="RLN07839.1"/>
    <property type="molecule type" value="Genomic_DNA"/>
</dbReference>
<keyword evidence="3" id="KW-1185">Reference proteome</keyword>
<accession>A0A3L6RQ55</accession>
<comment type="caution">
    <text evidence="2">The sequence shown here is derived from an EMBL/GenBank/DDBJ whole genome shotgun (WGS) entry which is preliminary data.</text>
</comment>
<protein>
    <submittedName>
        <fullName evidence="2">Uncharacterized protein</fullName>
    </submittedName>
</protein>
<sequence length="363" mass="38595">MAGPSPKRKRDESVDSSRQASKVRRHISPPPITRPGGHYESEDNKVPKGPTVAQLLRNIIEMHMEHKKLSDQVTELTLELKSVQDDYDTLRRGLCSKVGDGREGLAGVGAEAAAARLASTAVLRRAWGGVVRSVSFSGAWGSYSGARLGRRGSELCCPRRAGAAAATAARAAALRWLWVALGTGGALACEAERGSGGHWPRRAATERRRGVRRAGAGDWAAAIVAWARGDSAACGLGSSCCSGSGGGQARQLAGRGGRGGTAERGYWRDGRRLARQHARAGTGRAASGRGKAGRGGVVRRPLAWRFAPVRRRRPPGARRAGERARRGRAEGENEGRMQKFEKVQGAGCKQGVFSSSDLNFKNF</sequence>
<evidence type="ECO:0000313" key="2">
    <source>
        <dbReference type="EMBL" id="RLN07839.1"/>
    </source>
</evidence>
<reference evidence="3" key="1">
    <citation type="journal article" date="2019" name="Nat. Commun.">
        <title>The genome of broomcorn millet.</title>
        <authorList>
            <person name="Zou C."/>
            <person name="Miki D."/>
            <person name="Li D."/>
            <person name="Tang Q."/>
            <person name="Xiao L."/>
            <person name="Rajput S."/>
            <person name="Deng P."/>
            <person name="Jia W."/>
            <person name="Huang R."/>
            <person name="Zhang M."/>
            <person name="Sun Y."/>
            <person name="Hu J."/>
            <person name="Fu X."/>
            <person name="Schnable P.S."/>
            <person name="Li F."/>
            <person name="Zhang H."/>
            <person name="Feng B."/>
            <person name="Zhu X."/>
            <person name="Liu R."/>
            <person name="Schnable J.C."/>
            <person name="Zhu J.-K."/>
            <person name="Zhang H."/>
        </authorList>
    </citation>
    <scope>NUCLEOTIDE SEQUENCE [LARGE SCALE GENOMIC DNA]</scope>
</reference>
<evidence type="ECO:0000313" key="3">
    <source>
        <dbReference type="Proteomes" id="UP000275267"/>
    </source>
</evidence>
<feature type="compositionally biased region" description="Low complexity" evidence="1">
    <location>
        <begin position="279"/>
        <end position="289"/>
    </location>
</feature>